<organism evidence="1 2">
    <name type="scientific">Protopolystoma xenopodis</name>
    <dbReference type="NCBI Taxonomy" id="117903"/>
    <lineage>
        <taxon>Eukaryota</taxon>
        <taxon>Metazoa</taxon>
        <taxon>Spiralia</taxon>
        <taxon>Lophotrochozoa</taxon>
        <taxon>Platyhelminthes</taxon>
        <taxon>Monogenea</taxon>
        <taxon>Polyopisthocotylea</taxon>
        <taxon>Polystomatidea</taxon>
        <taxon>Polystomatidae</taxon>
        <taxon>Protopolystoma</taxon>
    </lineage>
</organism>
<dbReference type="EMBL" id="CAAALY010020848">
    <property type="protein sequence ID" value="VEL14348.1"/>
    <property type="molecule type" value="Genomic_DNA"/>
</dbReference>
<sequence>MRDLATICICHLSFRFDVNWIHARPPITQSISAEDADPGRSIRVTTKSSVATRATSAADNVANAFEVGTDGYADSRTCPGHEECGTISLLNASSNNQDEYLIVDPVAALSSLPPCQLQSWPDHAATSESNVATLQS</sequence>
<reference evidence="1" key="1">
    <citation type="submission" date="2018-11" db="EMBL/GenBank/DDBJ databases">
        <authorList>
            <consortium name="Pathogen Informatics"/>
        </authorList>
    </citation>
    <scope>NUCLEOTIDE SEQUENCE</scope>
</reference>
<proteinExistence type="predicted"/>
<protein>
    <submittedName>
        <fullName evidence="1">Uncharacterized protein</fullName>
    </submittedName>
</protein>
<accession>A0A3S5FCS1</accession>
<keyword evidence="2" id="KW-1185">Reference proteome</keyword>
<comment type="caution">
    <text evidence="1">The sequence shown here is derived from an EMBL/GenBank/DDBJ whole genome shotgun (WGS) entry which is preliminary data.</text>
</comment>
<evidence type="ECO:0000313" key="2">
    <source>
        <dbReference type="Proteomes" id="UP000784294"/>
    </source>
</evidence>
<dbReference type="Proteomes" id="UP000784294">
    <property type="component" value="Unassembled WGS sequence"/>
</dbReference>
<name>A0A3S5FCS1_9PLAT</name>
<evidence type="ECO:0000313" key="1">
    <source>
        <dbReference type="EMBL" id="VEL14348.1"/>
    </source>
</evidence>
<gene>
    <name evidence="1" type="ORF">PXEA_LOCUS7788</name>
</gene>
<dbReference type="AlphaFoldDB" id="A0A3S5FCS1"/>